<protein>
    <submittedName>
        <fullName evidence="1">Uncharacterized protein</fullName>
    </submittedName>
</protein>
<dbReference type="EMBL" id="CYZE01000012">
    <property type="protein sequence ID" value="CUO80404.1"/>
    <property type="molecule type" value="Genomic_DNA"/>
</dbReference>
<evidence type="ECO:0000313" key="2">
    <source>
        <dbReference type="Proteomes" id="UP000095651"/>
    </source>
</evidence>
<dbReference type="AlphaFoldDB" id="A0A174HZS7"/>
<organism evidence="1 2">
    <name type="scientific">Hungatella hathewayi</name>
    <dbReference type="NCBI Taxonomy" id="154046"/>
    <lineage>
        <taxon>Bacteria</taxon>
        <taxon>Bacillati</taxon>
        <taxon>Bacillota</taxon>
        <taxon>Clostridia</taxon>
        <taxon>Lachnospirales</taxon>
        <taxon>Lachnospiraceae</taxon>
        <taxon>Hungatella</taxon>
    </lineage>
</organism>
<sequence length="210" mass="23501">MRTSHRKHFIRAKASQKGAAYAEQRLIGLIGAGPAVGVTHTAVTMAGYLTGICRRRCAVLEWNDHGTFERLEESCLGKKNRGCRGSFRILDVDYYRNAGTETLVLCKKLRYQEVIVDYGAAAGGNQEEFFRCDRQFLLAGLSEWQTGAFLETAGAWKRAGTGWETLAVFGSEETRKNMEKELGLSIRRVPVSVDAFTVTESVMEFYQQIL</sequence>
<name>A0A174HZS7_9FIRM</name>
<dbReference type="RefSeq" id="WP_055657843.1">
    <property type="nucleotide sequence ID" value="NZ_CABIXC010000012.1"/>
</dbReference>
<accession>A0A174HZS7</accession>
<reference evidence="1 2" key="1">
    <citation type="submission" date="2015-09" db="EMBL/GenBank/DDBJ databases">
        <authorList>
            <consortium name="Pathogen Informatics"/>
        </authorList>
    </citation>
    <scope>NUCLEOTIDE SEQUENCE [LARGE SCALE GENOMIC DNA]</scope>
    <source>
        <strain evidence="1 2">2789STDY5608850</strain>
    </source>
</reference>
<evidence type="ECO:0000313" key="1">
    <source>
        <dbReference type="EMBL" id="CUO80404.1"/>
    </source>
</evidence>
<gene>
    <name evidence="1" type="ORF">ERS852407_04006</name>
</gene>
<proteinExistence type="predicted"/>
<dbReference type="Proteomes" id="UP000095651">
    <property type="component" value="Unassembled WGS sequence"/>
</dbReference>